<organism evidence="2 3">
    <name type="scientific">Pyrococcus yayanosii (strain CH1 / JCM 16557)</name>
    <dbReference type="NCBI Taxonomy" id="529709"/>
    <lineage>
        <taxon>Archaea</taxon>
        <taxon>Methanobacteriati</taxon>
        <taxon>Methanobacteriota</taxon>
        <taxon>Thermococci</taxon>
        <taxon>Thermococcales</taxon>
        <taxon>Thermococcaceae</taxon>
        <taxon>Pyrococcus</taxon>
    </lineage>
</organism>
<dbReference type="Proteomes" id="UP000008386">
    <property type="component" value="Chromosome"/>
</dbReference>
<sequence length="135" mass="15766">MERATRIIEVEVARINSHLPRARKTLAQLLSEEEPSITLKDGSKHYFRREELQFIASLLDEGERETLRLPIILEISTVTREHFRVRGRTEVKVIQNVLGIEEDLEERSVLELPRYLLAKVRRALPTTTTYAFILE</sequence>
<dbReference type="EMBL" id="CP002779">
    <property type="protein sequence ID" value="AEH25544.1"/>
    <property type="molecule type" value="Genomic_DNA"/>
</dbReference>
<evidence type="ECO:0000256" key="1">
    <source>
        <dbReference type="HAMAP-Rule" id="MF_00585"/>
    </source>
</evidence>
<evidence type="ECO:0000313" key="3">
    <source>
        <dbReference type="Proteomes" id="UP000008386"/>
    </source>
</evidence>
<evidence type="ECO:0000313" key="2">
    <source>
        <dbReference type="EMBL" id="AEH25544.1"/>
    </source>
</evidence>
<dbReference type="GeneID" id="10838450"/>
<dbReference type="InterPro" id="IPR002746">
    <property type="entry name" value="UPF0216"/>
</dbReference>
<dbReference type="AlphaFoldDB" id="F8AIE1"/>
<dbReference type="KEGG" id="pya:PYCH_18890"/>
<dbReference type="HAMAP" id="MF_00585">
    <property type="entry name" value="UPF0216"/>
    <property type="match status" value="1"/>
</dbReference>
<dbReference type="NCBIfam" id="NF003153">
    <property type="entry name" value="PRK04115.1"/>
    <property type="match status" value="1"/>
</dbReference>
<dbReference type="HOGENOM" id="CLU_146474_0_0_2"/>
<protein>
    <recommendedName>
        <fullName evidence="1">UPF0216 protein PYCH_18890</fullName>
    </recommendedName>
</protein>
<dbReference type="OrthoDB" id="18795at2157"/>
<dbReference type="PIRSF" id="PIRSF005264">
    <property type="entry name" value="UCP005264"/>
    <property type="match status" value="1"/>
</dbReference>
<comment type="similarity">
    <text evidence="1">Belongs to the UPF0216 family.</text>
</comment>
<gene>
    <name evidence="2" type="ordered locus">PYCH_18890</name>
</gene>
<reference evidence="2 3" key="1">
    <citation type="journal article" date="2011" name="J. Bacteriol.">
        <title>Complete genome sequence of the obligate piezophilic hyperthermophilic archaeon Pyrococcus yayanosii CH1.</title>
        <authorList>
            <person name="Jun X."/>
            <person name="Lupeng L."/>
            <person name="Minjuan X."/>
            <person name="Oger P."/>
            <person name="Fengping W."/>
            <person name="Jebbar M."/>
            <person name="Xiang X."/>
        </authorList>
    </citation>
    <scope>NUCLEOTIDE SEQUENCE [LARGE SCALE GENOMIC DNA]</scope>
    <source>
        <strain evidence="3">CH1 / JCM 16557</strain>
    </source>
</reference>
<dbReference type="eggNOG" id="arCOG01921">
    <property type="taxonomic scope" value="Archaea"/>
</dbReference>
<dbReference type="RefSeq" id="WP_013906599.1">
    <property type="nucleotide sequence ID" value="NC_015680.1"/>
</dbReference>
<accession>F8AIE1</accession>
<proteinExistence type="inferred from homology"/>
<dbReference type="Pfam" id="PF01886">
    <property type="entry name" value="DUF61"/>
    <property type="match status" value="1"/>
</dbReference>
<name>F8AIE1_PYRYC</name>
<keyword evidence="3" id="KW-1185">Reference proteome</keyword>
<dbReference type="STRING" id="529709.PYCH_18890"/>